<gene>
    <name evidence="2" type="ORF">QE382_001137</name>
</gene>
<evidence type="ECO:0008006" key="4">
    <source>
        <dbReference type="Google" id="ProtNLM"/>
    </source>
</evidence>
<evidence type="ECO:0000256" key="1">
    <source>
        <dbReference type="SAM" id="SignalP"/>
    </source>
</evidence>
<protein>
    <recommendedName>
        <fullName evidence="4">Lipoprotein</fullName>
    </recommendedName>
</protein>
<keyword evidence="1" id="KW-0732">Signal</keyword>
<feature type="signal peptide" evidence="1">
    <location>
        <begin position="1"/>
        <end position="22"/>
    </location>
</feature>
<organism evidence="2 3">
    <name type="scientific">Sphingobacterium zeae</name>
    <dbReference type="NCBI Taxonomy" id="1776859"/>
    <lineage>
        <taxon>Bacteria</taxon>
        <taxon>Pseudomonadati</taxon>
        <taxon>Bacteroidota</taxon>
        <taxon>Sphingobacteriia</taxon>
        <taxon>Sphingobacteriales</taxon>
        <taxon>Sphingobacteriaceae</taxon>
        <taxon>Sphingobacterium</taxon>
    </lineage>
</organism>
<dbReference type="Proteomes" id="UP001244640">
    <property type="component" value="Unassembled WGS sequence"/>
</dbReference>
<feature type="chain" id="PRO_5047257664" description="Lipoprotein" evidence="1">
    <location>
        <begin position="23"/>
        <end position="205"/>
    </location>
</feature>
<keyword evidence="3" id="KW-1185">Reference proteome</keyword>
<name>A0ABU0U2I3_9SPHI</name>
<dbReference type="EMBL" id="JAUTBA010000001">
    <property type="protein sequence ID" value="MDQ1149153.1"/>
    <property type="molecule type" value="Genomic_DNA"/>
</dbReference>
<dbReference type="RefSeq" id="WP_307185037.1">
    <property type="nucleotide sequence ID" value="NZ_JAUTBA010000001.1"/>
</dbReference>
<proteinExistence type="predicted"/>
<sequence>MKIFTINFRCILLIFASSVVFHSCTKTTPEIKEEETETKPEDGPDEVKALTYVYSSENQLEFSLYQNDVLKSSFEVFDEEKKFGNRAKYFRPQTMTIKTDSLYISKLGGYKESHKIKWEKEKLFIYQDQEKDWRHFATKNDKNQILLNVVLYNSQIKSTNSNALRSGQLYNPASINEILSEKSRADMKTIWLKIQVMYVPQNKES</sequence>
<reference evidence="2 3" key="1">
    <citation type="submission" date="2023-07" db="EMBL/GenBank/DDBJ databases">
        <title>Functional and genomic diversity of the sorghum phyllosphere microbiome.</title>
        <authorList>
            <person name="Shade A."/>
        </authorList>
    </citation>
    <scope>NUCLEOTIDE SEQUENCE [LARGE SCALE GENOMIC DNA]</scope>
    <source>
        <strain evidence="2 3">SORGH_AS_0892</strain>
    </source>
</reference>
<evidence type="ECO:0000313" key="3">
    <source>
        <dbReference type="Proteomes" id="UP001244640"/>
    </source>
</evidence>
<accession>A0ABU0U2I3</accession>
<comment type="caution">
    <text evidence="2">The sequence shown here is derived from an EMBL/GenBank/DDBJ whole genome shotgun (WGS) entry which is preliminary data.</text>
</comment>
<evidence type="ECO:0000313" key="2">
    <source>
        <dbReference type="EMBL" id="MDQ1149153.1"/>
    </source>
</evidence>